<dbReference type="Proteomes" id="UP000289152">
    <property type="component" value="Unassembled WGS sequence"/>
</dbReference>
<feature type="region of interest" description="Disordered" evidence="1">
    <location>
        <begin position="230"/>
        <end position="255"/>
    </location>
</feature>
<comment type="caution">
    <text evidence="2">The sequence shown here is derived from an EMBL/GenBank/DDBJ whole genome shotgun (WGS) entry which is preliminary data.</text>
</comment>
<dbReference type="AlphaFoldDB" id="A0A4Q1BTY0"/>
<accession>A0A4Q1BTY0</accession>
<evidence type="ECO:0000313" key="2">
    <source>
        <dbReference type="EMBL" id="RXK41468.1"/>
    </source>
</evidence>
<gene>
    <name evidence="2" type="ORF">M231_01176</name>
</gene>
<dbReference type="VEuPathDB" id="FungiDB:TREMEDRAFT_66358"/>
<evidence type="ECO:0000256" key="1">
    <source>
        <dbReference type="SAM" id="MobiDB-lite"/>
    </source>
</evidence>
<organism evidence="2 3">
    <name type="scientific">Tremella mesenterica</name>
    <name type="common">Jelly fungus</name>
    <dbReference type="NCBI Taxonomy" id="5217"/>
    <lineage>
        <taxon>Eukaryota</taxon>
        <taxon>Fungi</taxon>
        <taxon>Dikarya</taxon>
        <taxon>Basidiomycota</taxon>
        <taxon>Agaricomycotina</taxon>
        <taxon>Tremellomycetes</taxon>
        <taxon>Tremellales</taxon>
        <taxon>Tremellaceae</taxon>
        <taxon>Tremella</taxon>
    </lineage>
</organism>
<protein>
    <recommendedName>
        <fullName evidence="4">Retrotransposon Copia-like N-terminal domain-containing protein</fullName>
    </recommendedName>
</protein>
<dbReference type="InParanoid" id="A0A4Q1BTY0"/>
<dbReference type="Pfam" id="PF14223">
    <property type="entry name" value="Retrotran_gag_2"/>
    <property type="match status" value="1"/>
</dbReference>
<proteinExistence type="predicted"/>
<keyword evidence="3" id="KW-1185">Reference proteome</keyword>
<dbReference type="EMBL" id="SDIL01000008">
    <property type="protein sequence ID" value="RXK41468.1"/>
    <property type="molecule type" value="Genomic_DNA"/>
</dbReference>
<sequence>MAKLEDQSTEPLTINKVILRSSDNYKDWLGAVTNRLILKDVYDVASGLEDYPKPVFEQKKWIKKDRQAWAIINGLLDRSIHNVLPSELAIVSSNVTFETIQGESGVQTIALSQSGLLLEHLKANYSAARGSRRVELFRLIWRTNIQEDEDPLPVISGMREAYNDLASSTKTVFADNDLATAILLSLPPSYSTIVQGLSMRDSITSADVISTVGDEYRRRTAQETEQALLTQTKTKVSSRKQLDGSKKEKKWCAHHNSKSHNTSECIALKALESRAPTSQQTSANLAQQNRDSIHSSSDMNILYAETPSHTSSFFAVAPASALHATPVASLSSLVIDSGCGTSMVMERSLLHDIVTLPSAVPLRVGNSQTVSAR</sequence>
<evidence type="ECO:0000313" key="3">
    <source>
        <dbReference type="Proteomes" id="UP000289152"/>
    </source>
</evidence>
<evidence type="ECO:0008006" key="4">
    <source>
        <dbReference type="Google" id="ProtNLM"/>
    </source>
</evidence>
<reference evidence="2 3" key="1">
    <citation type="submission" date="2016-06" db="EMBL/GenBank/DDBJ databases">
        <title>Evolution of pathogenesis and genome organization in the Tremellales.</title>
        <authorList>
            <person name="Cuomo C."/>
            <person name="Litvintseva A."/>
            <person name="Heitman J."/>
            <person name="Chen Y."/>
            <person name="Sun S."/>
            <person name="Springer D."/>
            <person name="Dromer F."/>
            <person name="Young S."/>
            <person name="Zeng Q."/>
            <person name="Chapman S."/>
            <person name="Gujja S."/>
            <person name="Saif S."/>
            <person name="Birren B."/>
        </authorList>
    </citation>
    <scope>NUCLEOTIDE SEQUENCE [LARGE SCALE GENOMIC DNA]</scope>
    <source>
        <strain evidence="2 3">ATCC 28783</strain>
    </source>
</reference>
<name>A0A4Q1BTY0_TREME</name>